<evidence type="ECO:0000256" key="6">
    <source>
        <dbReference type="ARBA" id="ARBA00022801"/>
    </source>
</evidence>
<dbReference type="Proteomes" id="UP000182444">
    <property type="component" value="Chromosome 1F"/>
</dbReference>
<organism evidence="10 12">
    <name type="scientific">Yarrowia lipolytica</name>
    <name type="common">Candida lipolytica</name>
    <dbReference type="NCBI Taxonomy" id="4952"/>
    <lineage>
        <taxon>Eukaryota</taxon>
        <taxon>Fungi</taxon>
        <taxon>Dikarya</taxon>
        <taxon>Ascomycota</taxon>
        <taxon>Saccharomycotina</taxon>
        <taxon>Dipodascomycetes</taxon>
        <taxon>Dipodascales</taxon>
        <taxon>Dipodascales incertae sedis</taxon>
        <taxon>Yarrowia</taxon>
    </lineage>
</organism>
<evidence type="ECO:0000256" key="3">
    <source>
        <dbReference type="ARBA" id="ARBA00022512"/>
    </source>
</evidence>
<dbReference type="GO" id="GO:0042973">
    <property type="term" value="F:glucan endo-1,3-beta-D-glucosidase activity"/>
    <property type="evidence" value="ECO:0007669"/>
    <property type="project" value="TreeGrafter"/>
</dbReference>
<evidence type="ECO:0000256" key="5">
    <source>
        <dbReference type="ARBA" id="ARBA00022729"/>
    </source>
</evidence>
<evidence type="ECO:0000256" key="1">
    <source>
        <dbReference type="ARBA" id="ARBA00004191"/>
    </source>
</evidence>
<protein>
    <submittedName>
        <fullName evidence="11">Glycoside hydrolase superfamily</fullName>
    </submittedName>
</protein>
<keyword evidence="7" id="KW-0326">Glycosidase</keyword>
<dbReference type="PANTHER" id="PTHR16631">
    <property type="entry name" value="GLUCAN 1,3-BETA-GLUCOSIDASE"/>
    <property type="match status" value="1"/>
</dbReference>
<evidence type="ECO:0000313" key="10">
    <source>
        <dbReference type="EMBL" id="AOW06514.1"/>
    </source>
</evidence>
<keyword evidence="5" id="KW-0732">Signal</keyword>
<evidence type="ECO:0000313" key="13">
    <source>
        <dbReference type="Proteomes" id="UP000256601"/>
    </source>
</evidence>
<dbReference type="GO" id="GO:0005576">
    <property type="term" value="C:extracellular region"/>
    <property type="evidence" value="ECO:0007669"/>
    <property type="project" value="TreeGrafter"/>
</dbReference>
<evidence type="ECO:0000256" key="2">
    <source>
        <dbReference type="ARBA" id="ARBA00008773"/>
    </source>
</evidence>
<keyword evidence="3" id="KW-0134">Cell wall</keyword>
<comment type="similarity">
    <text evidence="2">Belongs to the glycosyl hydrolase 17 family.</text>
</comment>
<accession>A0A1D8NLK6</accession>
<keyword evidence="6 11" id="KW-0378">Hydrolase</keyword>
<dbReference type="PANTHER" id="PTHR16631:SF24">
    <property type="entry name" value="FAMILY 17 GLUCOSIDASE SCW11-RELATED"/>
    <property type="match status" value="1"/>
</dbReference>
<evidence type="ECO:0000256" key="9">
    <source>
        <dbReference type="SAM" id="Phobius"/>
    </source>
</evidence>
<evidence type="ECO:0000256" key="7">
    <source>
        <dbReference type="ARBA" id="ARBA00023295"/>
    </source>
</evidence>
<proteinExistence type="inferred from homology"/>
<feature type="region of interest" description="Disordered" evidence="8">
    <location>
        <begin position="1"/>
        <end position="54"/>
    </location>
</feature>
<keyword evidence="9" id="KW-0812">Transmembrane</keyword>
<keyword evidence="9" id="KW-0472">Membrane</keyword>
<dbReference type="Gene3D" id="3.20.20.80">
    <property type="entry name" value="Glycosidases"/>
    <property type="match status" value="1"/>
</dbReference>
<name>A0A1D8NLK6_YARLL</name>
<evidence type="ECO:0000313" key="11">
    <source>
        <dbReference type="EMBL" id="RDW29171.1"/>
    </source>
</evidence>
<dbReference type="SUPFAM" id="SSF51445">
    <property type="entry name" value="(Trans)glycosidases"/>
    <property type="match status" value="1"/>
</dbReference>
<dbReference type="InterPro" id="IPR017853">
    <property type="entry name" value="GH"/>
</dbReference>
<evidence type="ECO:0000256" key="8">
    <source>
        <dbReference type="SAM" id="MobiDB-lite"/>
    </source>
</evidence>
<dbReference type="InterPro" id="IPR050732">
    <property type="entry name" value="Beta-glucan_modifiers"/>
</dbReference>
<reference evidence="11 13" key="2">
    <citation type="submission" date="2018-07" db="EMBL/GenBank/DDBJ databases">
        <title>Draft Genome Assemblies for Five Robust Yarrowia lipolytica Strains Exhibiting High Lipid Production and Pentose Sugar Utilization and Sugar Alcohol Secretion from Undetoxified Lignocellulosic Biomass Hydrolysates.</title>
        <authorList>
            <consortium name="DOE Joint Genome Institute"/>
            <person name="Walker C."/>
            <person name="Ryu S."/>
            <person name="Na H."/>
            <person name="Zane M."/>
            <person name="LaButti K."/>
            <person name="Lipzen A."/>
            <person name="Haridas S."/>
            <person name="Barry K."/>
            <person name="Grigoriev I.V."/>
            <person name="Quarterman J."/>
            <person name="Slininger P."/>
            <person name="Dien B."/>
            <person name="Trinh C.T."/>
        </authorList>
    </citation>
    <scope>NUCLEOTIDE SEQUENCE [LARGE SCALE GENOMIC DNA]</scope>
    <source>
        <strain evidence="11 13">YB392</strain>
    </source>
</reference>
<dbReference type="AlphaFoldDB" id="A0A1D8NLK6"/>
<feature type="transmembrane region" description="Helical" evidence="9">
    <location>
        <begin position="61"/>
        <end position="81"/>
    </location>
</feature>
<keyword evidence="4" id="KW-0964">Secreted</keyword>
<dbReference type="GO" id="GO:0071555">
    <property type="term" value="P:cell wall organization"/>
    <property type="evidence" value="ECO:0007669"/>
    <property type="project" value="TreeGrafter"/>
</dbReference>
<evidence type="ECO:0000313" key="12">
    <source>
        <dbReference type="Proteomes" id="UP000182444"/>
    </source>
</evidence>
<dbReference type="EMBL" id="KZ857324">
    <property type="protein sequence ID" value="RDW29171.1"/>
    <property type="molecule type" value="Genomic_DNA"/>
</dbReference>
<dbReference type="VEuPathDB" id="FungiDB:YALI0_F01947g"/>
<dbReference type="GO" id="GO:0009986">
    <property type="term" value="C:cell surface"/>
    <property type="evidence" value="ECO:0007669"/>
    <property type="project" value="TreeGrafter"/>
</dbReference>
<gene>
    <name evidence="11" type="ORF">B0I71DRAFT_100</name>
    <name evidence="10" type="ORF">YALI1_F03075g</name>
</gene>
<dbReference type="VEuPathDB" id="FungiDB:YALI1_F03075g"/>
<dbReference type="GO" id="GO:0009277">
    <property type="term" value="C:fungal-type cell wall"/>
    <property type="evidence" value="ECO:0007669"/>
    <property type="project" value="TreeGrafter"/>
</dbReference>
<feature type="compositionally biased region" description="Low complexity" evidence="8">
    <location>
        <begin position="20"/>
        <end position="31"/>
    </location>
</feature>
<keyword evidence="9" id="KW-1133">Transmembrane helix</keyword>
<sequence>MMSYQSTKAPPPFRRTPTKSPVRSSFESVSSNTPLDFSLPSYHSPSEKLQPPQKGSKSKRYVLVLATAALCCFMYILAMSAPEKTGSDALVALKNKVSQSTETLKQLIPAQPFVWSEPTPNFHSYAIAYLPLNKNSKCRRQSQITADFASLEASGRVEAIRLFSTDCKVIPAYLDYLKNRDSKKRSVDSALKLVLGIEPSALETTSDLDSEATSLELLTRSVDAQLMDIIDSLDESSSATEAFLRQLDLIVLGSEGLANQNYHPKELVEVLAHIRQRLDTLSSDIRIPVTTSEPLGIWDVLTPKERRDNVQEMLARQDGVHSVTPDDIEGPTGLFCDSVDVIGLSVSPFNNPTVDAAHAGAEVEESAYLASLLCNKPVLALEVGWPSAGSDNGNAKTGKDEQLQAVSSITAAVERISGKPLRSVLYQYFDDEWLSADEDFARHFGLKRLF</sequence>
<dbReference type="KEGG" id="yli:2908153"/>
<comment type="subcellular location">
    <subcellularLocation>
        <location evidence="1">Secreted</location>
        <location evidence="1">Cell wall</location>
    </subcellularLocation>
</comment>
<reference evidence="10 12" key="1">
    <citation type="journal article" date="2016" name="PLoS ONE">
        <title>Sequence Assembly of Yarrowia lipolytica Strain W29/CLIB89 Shows Transposable Element Diversity.</title>
        <authorList>
            <person name="Magnan C."/>
            <person name="Yu J."/>
            <person name="Chang I."/>
            <person name="Jahn E."/>
            <person name="Kanomata Y."/>
            <person name="Wu J."/>
            <person name="Zeller M."/>
            <person name="Oakes M."/>
            <person name="Baldi P."/>
            <person name="Sandmeyer S."/>
        </authorList>
    </citation>
    <scope>NUCLEOTIDE SEQUENCE [LARGE SCALE GENOMIC DNA]</scope>
    <source>
        <strain evidence="10">CLIB89</strain>
        <strain evidence="12">CLIB89(W29)</strain>
    </source>
</reference>
<evidence type="ECO:0000256" key="4">
    <source>
        <dbReference type="ARBA" id="ARBA00022525"/>
    </source>
</evidence>
<dbReference type="Proteomes" id="UP000256601">
    <property type="component" value="Unassembled WGS sequence"/>
</dbReference>
<dbReference type="EMBL" id="CP017558">
    <property type="protein sequence ID" value="AOW06514.1"/>
    <property type="molecule type" value="Genomic_DNA"/>
</dbReference>